<gene>
    <name evidence="3" type="ORF">EDC61_10951</name>
</gene>
<sequence length="289" mass="31892">MTIGKPFNRPLLAAFLLMTPHGNVMAAEPDTLEETVCGALKEPFVFWTWSRLAGKPDPAAAKRIPNAEALEHKTQDGRLLRGYRLKSLLAETRGTVLVAQGNAMLADQVLPELALLAQAGLEVYVFDYRGYGQSEGRRRLKAMVSDYRELAERIRAASAGPHHLYGISFGGIVLLNVVGSGIAFDRAVIDSTPARLSSFGCPERYDPIVNLPQDARRFLFVAGGRDSVVPLRMSQALIDLARARGGRIELQPDYAHPFMDTDYAIHRARFERIRDFLAGSERGDALKSQ</sequence>
<keyword evidence="1" id="KW-0732">Signal</keyword>
<evidence type="ECO:0000259" key="2">
    <source>
        <dbReference type="Pfam" id="PF12146"/>
    </source>
</evidence>
<dbReference type="Gene3D" id="3.40.50.1820">
    <property type="entry name" value="alpha/beta hydrolase"/>
    <property type="match status" value="1"/>
</dbReference>
<evidence type="ECO:0000313" key="3">
    <source>
        <dbReference type="EMBL" id="TCS71505.1"/>
    </source>
</evidence>
<proteinExistence type="predicted"/>
<feature type="domain" description="Serine aminopeptidase S33" evidence="2">
    <location>
        <begin position="91"/>
        <end position="189"/>
    </location>
</feature>
<dbReference type="Proteomes" id="UP000295135">
    <property type="component" value="Unassembled WGS sequence"/>
</dbReference>
<dbReference type="Pfam" id="PF12146">
    <property type="entry name" value="Hydrolase_4"/>
    <property type="match status" value="1"/>
</dbReference>
<evidence type="ECO:0000256" key="1">
    <source>
        <dbReference type="SAM" id="SignalP"/>
    </source>
</evidence>
<dbReference type="SUPFAM" id="SSF53474">
    <property type="entry name" value="alpha/beta-Hydrolases"/>
    <property type="match status" value="1"/>
</dbReference>
<dbReference type="PANTHER" id="PTHR12277">
    <property type="entry name" value="ALPHA/BETA HYDROLASE DOMAIN-CONTAINING PROTEIN"/>
    <property type="match status" value="1"/>
</dbReference>
<keyword evidence="4" id="KW-1185">Reference proteome</keyword>
<reference evidence="3 4" key="1">
    <citation type="submission" date="2019-03" db="EMBL/GenBank/DDBJ databases">
        <title>Genomic Encyclopedia of Type Strains, Phase IV (KMG-IV): sequencing the most valuable type-strain genomes for metagenomic binning, comparative biology and taxonomic classification.</title>
        <authorList>
            <person name="Goeker M."/>
        </authorList>
    </citation>
    <scope>NUCLEOTIDE SEQUENCE [LARGE SCALE GENOMIC DNA]</scope>
    <source>
        <strain evidence="3 4">DSM 103923</strain>
    </source>
</reference>
<dbReference type="AlphaFoldDB" id="A0A4R3JWI5"/>
<comment type="caution">
    <text evidence="3">The sequence shown here is derived from an EMBL/GenBank/DDBJ whole genome shotgun (WGS) entry which is preliminary data.</text>
</comment>
<feature type="chain" id="PRO_5020920551" description="Serine aminopeptidase S33 domain-containing protein" evidence="1">
    <location>
        <begin position="27"/>
        <end position="289"/>
    </location>
</feature>
<dbReference type="InterPro" id="IPR029058">
    <property type="entry name" value="AB_hydrolase_fold"/>
</dbReference>
<dbReference type="PANTHER" id="PTHR12277:SF81">
    <property type="entry name" value="PROTEIN ABHD13"/>
    <property type="match status" value="1"/>
</dbReference>
<name>A0A4R3JWI5_9PROT</name>
<evidence type="ECO:0000313" key="4">
    <source>
        <dbReference type="Proteomes" id="UP000295135"/>
    </source>
</evidence>
<dbReference type="OrthoDB" id="9777090at2"/>
<feature type="signal peptide" evidence="1">
    <location>
        <begin position="1"/>
        <end position="26"/>
    </location>
</feature>
<organism evidence="3 4">
    <name type="scientific">Sulfuritortus calidifontis</name>
    <dbReference type="NCBI Taxonomy" id="1914471"/>
    <lineage>
        <taxon>Bacteria</taxon>
        <taxon>Pseudomonadati</taxon>
        <taxon>Pseudomonadota</taxon>
        <taxon>Betaproteobacteria</taxon>
        <taxon>Nitrosomonadales</taxon>
        <taxon>Thiobacillaceae</taxon>
        <taxon>Sulfuritortus</taxon>
    </lineage>
</organism>
<dbReference type="InterPro" id="IPR022742">
    <property type="entry name" value="Hydrolase_4"/>
</dbReference>
<protein>
    <recommendedName>
        <fullName evidence="2">Serine aminopeptidase S33 domain-containing protein</fullName>
    </recommendedName>
</protein>
<dbReference type="EMBL" id="SLZY01000009">
    <property type="protein sequence ID" value="TCS71505.1"/>
    <property type="molecule type" value="Genomic_DNA"/>
</dbReference>
<accession>A0A4R3JWI5</accession>